<organism evidence="1 2">
    <name type="scientific">Thermocrispum agreste</name>
    <dbReference type="NCBI Taxonomy" id="37925"/>
    <lineage>
        <taxon>Bacteria</taxon>
        <taxon>Bacillati</taxon>
        <taxon>Actinomycetota</taxon>
        <taxon>Actinomycetes</taxon>
        <taxon>Pseudonocardiales</taxon>
        <taxon>Pseudonocardiaceae</taxon>
        <taxon>Thermocrispum</taxon>
    </lineage>
</organism>
<evidence type="ECO:0000313" key="1">
    <source>
        <dbReference type="EMBL" id="MFO7193051.1"/>
    </source>
</evidence>
<name>A0ABD6FGB6_9PSEU</name>
<dbReference type="Gene3D" id="1.25.40.10">
    <property type="entry name" value="Tetratricopeptide repeat domain"/>
    <property type="match status" value="1"/>
</dbReference>
<evidence type="ECO:0008006" key="3">
    <source>
        <dbReference type="Google" id="ProtNLM"/>
    </source>
</evidence>
<dbReference type="InterPro" id="IPR011990">
    <property type="entry name" value="TPR-like_helical_dom_sf"/>
</dbReference>
<reference evidence="1 2" key="1">
    <citation type="journal article" date="2021" name="BMC Genomics">
        <title>Genome-resolved metagenome and metatranscriptome analyses of thermophilic composting reveal key bacterial players and their metabolic interactions.</title>
        <authorList>
            <person name="Braga L.P.P."/>
            <person name="Pereira R.V."/>
            <person name="Martins L.F."/>
            <person name="Moura L.M.S."/>
            <person name="Sanchez F.B."/>
            <person name="Patane J.S.L."/>
            <person name="da Silva A.M."/>
            <person name="Setubal J.C."/>
        </authorList>
    </citation>
    <scope>NUCLEOTIDE SEQUENCE [LARGE SCALE GENOMIC DNA]</scope>
    <source>
        <strain evidence="1">ZC4RG45</strain>
    </source>
</reference>
<proteinExistence type="predicted"/>
<dbReference type="AlphaFoldDB" id="A0ABD6FGB6"/>
<protein>
    <recommendedName>
        <fullName evidence="3">Transcriptional regulator</fullName>
    </recommendedName>
</protein>
<sequence>MRRRSYPDHLTRDLHRAVAQATWLAGLTSIDSGRHALGQAYYAQALHLAHQSGDRVYAANILAEMSRTTMDVANASGNVAANGRHAVALARSAVHVAGERATPGFKAWLHAMEARALAMVGDRHAVDEAVLRARRSFDGADGNEPEWFGFYGEADFLADVGQCLRDAGRPRHGLAMLERAAAALPEHRVTARLKTQIHIAAAHLAMGDIRTAGEVVAGVLDATQVISSNRIVDRVRPLRRHAHGAGPGRAAREFDERVAAFLASNRA</sequence>
<gene>
    <name evidence="1" type="ORF">DIU77_012480</name>
</gene>
<dbReference type="Proteomes" id="UP000249324">
    <property type="component" value="Unassembled WGS sequence"/>
</dbReference>
<comment type="caution">
    <text evidence="1">The sequence shown here is derived from an EMBL/GenBank/DDBJ whole genome shotgun (WGS) entry which is preliminary data.</text>
</comment>
<accession>A0ABD6FGB6</accession>
<evidence type="ECO:0000313" key="2">
    <source>
        <dbReference type="Proteomes" id="UP000249324"/>
    </source>
</evidence>
<dbReference type="EMBL" id="QGUI02000160">
    <property type="protein sequence ID" value="MFO7193051.1"/>
    <property type="molecule type" value="Genomic_DNA"/>
</dbReference>